<evidence type="ECO:0000256" key="1">
    <source>
        <dbReference type="SAM" id="MobiDB-lite"/>
    </source>
</evidence>
<evidence type="ECO:0000313" key="3">
    <source>
        <dbReference type="EMBL" id="PON63969.1"/>
    </source>
</evidence>
<gene>
    <name evidence="3" type="ORF">PanWU01x14_127360</name>
</gene>
<accession>A0A2P5CSD4</accession>
<sequence>MCRTKDLQALSDFVLGQNSGSRIKELRELQYLHGRHCISGLENVVNVENVLVANLKDKKPLNSPSPSFSRELSQSFKLY</sequence>
<protein>
    <recommendedName>
        <fullName evidence="2">R13L1/DRL21-like LRR repeat region domain-containing protein</fullName>
    </recommendedName>
</protein>
<keyword evidence="4" id="KW-1185">Reference proteome</keyword>
<organism evidence="3 4">
    <name type="scientific">Parasponia andersonii</name>
    <name type="common">Sponia andersonii</name>
    <dbReference type="NCBI Taxonomy" id="3476"/>
    <lineage>
        <taxon>Eukaryota</taxon>
        <taxon>Viridiplantae</taxon>
        <taxon>Streptophyta</taxon>
        <taxon>Embryophyta</taxon>
        <taxon>Tracheophyta</taxon>
        <taxon>Spermatophyta</taxon>
        <taxon>Magnoliopsida</taxon>
        <taxon>eudicotyledons</taxon>
        <taxon>Gunneridae</taxon>
        <taxon>Pentapetalae</taxon>
        <taxon>rosids</taxon>
        <taxon>fabids</taxon>
        <taxon>Rosales</taxon>
        <taxon>Cannabaceae</taxon>
        <taxon>Parasponia</taxon>
    </lineage>
</organism>
<dbReference type="AlphaFoldDB" id="A0A2P5CSD4"/>
<dbReference type="Proteomes" id="UP000237105">
    <property type="component" value="Unassembled WGS sequence"/>
</dbReference>
<reference evidence="4" key="1">
    <citation type="submission" date="2016-06" db="EMBL/GenBank/DDBJ databases">
        <title>Parallel loss of symbiosis genes in relatives of nitrogen-fixing non-legume Parasponia.</title>
        <authorList>
            <person name="Van Velzen R."/>
            <person name="Holmer R."/>
            <person name="Bu F."/>
            <person name="Rutten L."/>
            <person name="Van Zeijl A."/>
            <person name="Liu W."/>
            <person name="Santuari L."/>
            <person name="Cao Q."/>
            <person name="Sharma T."/>
            <person name="Shen D."/>
            <person name="Roswanjaya Y."/>
            <person name="Wardhani T."/>
            <person name="Kalhor M.S."/>
            <person name="Jansen J."/>
            <person name="Van den Hoogen J."/>
            <person name="Gungor B."/>
            <person name="Hartog M."/>
            <person name="Hontelez J."/>
            <person name="Verver J."/>
            <person name="Yang W.-C."/>
            <person name="Schijlen E."/>
            <person name="Repin R."/>
            <person name="Schilthuizen M."/>
            <person name="Schranz E."/>
            <person name="Heidstra R."/>
            <person name="Miyata K."/>
            <person name="Fedorova E."/>
            <person name="Kohlen W."/>
            <person name="Bisseling T."/>
            <person name="Smit S."/>
            <person name="Geurts R."/>
        </authorList>
    </citation>
    <scope>NUCLEOTIDE SEQUENCE [LARGE SCALE GENOMIC DNA]</scope>
    <source>
        <strain evidence="4">cv. WU1-14</strain>
    </source>
</reference>
<dbReference type="Pfam" id="PF25019">
    <property type="entry name" value="LRR_R13L1-DRL21"/>
    <property type="match status" value="1"/>
</dbReference>
<feature type="domain" description="R13L1/DRL21-like LRR repeat region" evidence="2">
    <location>
        <begin position="23"/>
        <end position="63"/>
    </location>
</feature>
<dbReference type="EMBL" id="JXTB01000099">
    <property type="protein sequence ID" value="PON63969.1"/>
    <property type="molecule type" value="Genomic_DNA"/>
</dbReference>
<evidence type="ECO:0000313" key="4">
    <source>
        <dbReference type="Proteomes" id="UP000237105"/>
    </source>
</evidence>
<name>A0A2P5CSD4_PARAD</name>
<dbReference type="InterPro" id="IPR056789">
    <property type="entry name" value="LRR_R13L1-DRL21"/>
</dbReference>
<feature type="region of interest" description="Disordered" evidence="1">
    <location>
        <begin position="59"/>
        <end position="79"/>
    </location>
</feature>
<evidence type="ECO:0000259" key="2">
    <source>
        <dbReference type="Pfam" id="PF25019"/>
    </source>
</evidence>
<proteinExistence type="predicted"/>
<comment type="caution">
    <text evidence="3">The sequence shown here is derived from an EMBL/GenBank/DDBJ whole genome shotgun (WGS) entry which is preliminary data.</text>
</comment>
<feature type="compositionally biased region" description="Polar residues" evidence="1">
    <location>
        <begin position="62"/>
        <end position="79"/>
    </location>
</feature>